<dbReference type="AlphaFoldDB" id="A0A0B7MV53"/>
<accession>A0A0B7MV53</accession>
<name>A0A0B7MV53_9FUNG</name>
<sequence>MYLSKVVQKNASQQVNIAKAKPNQMPPKFGRDTFAYRDKVQKLVLPNLDMIDLLERRYKLLRYSNETVIASE</sequence>
<evidence type="ECO:0000313" key="1">
    <source>
        <dbReference type="EMBL" id="CEP09002.1"/>
    </source>
</evidence>
<reference evidence="1 2" key="1">
    <citation type="submission" date="2014-09" db="EMBL/GenBank/DDBJ databases">
        <authorList>
            <person name="Ellenberger Sabrina"/>
        </authorList>
    </citation>
    <scope>NUCLEOTIDE SEQUENCE [LARGE SCALE GENOMIC DNA]</scope>
    <source>
        <strain evidence="1 2">CBS 412.66</strain>
    </source>
</reference>
<gene>
    <name evidence="1" type="primary">PARPA_02429.1 scaffold 4425</name>
</gene>
<dbReference type="Proteomes" id="UP000054107">
    <property type="component" value="Unassembled WGS sequence"/>
</dbReference>
<dbReference type="EMBL" id="LN720861">
    <property type="protein sequence ID" value="CEP09002.1"/>
    <property type="molecule type" value="Genomic_DNA"/>
</dbReference>
<proteinExistence type="predicted"/>
<evidence type="ECO:0000313" key="2">
    <source>
        <dbReference type="Proteomes" id="UP000054107"/>
    </source>
</evidence>
<protein>
    <submittedName>
        <fullName evidence="1">Uncharacterized protein</fullName>
    </submittedName>
</protein>
<organism evidence="1 2">
    <name type="scientific">Parasitella parasitica</name>
    <dbReference type="NCBI Taxonomy" id="35722"/>
    <lineage>
        <taxon>Eukaryota</taxon>
        <taxon>Fungi</taxon>
        <taxon>Fungi incertae sedis</taxon>
        <taxon>Mucoromycota</taxon>
        <taxon>Mucoromycotina</taxon>
        <taxon>Mucoromycetes</taxon>
        <taxon>Mucorales</taxon>
        <taxon>Mucorineae</taxon>
        <taxon>Mucoraceae</taxon>
        <taxon>Parasitella</taxon>
    </lineage>
</organism>
<keyword evidence="2" id="KW-1185">Reference proteome</keyword>